<sequence length="87" mass="9254">MRTDMTSIALPGMGRTELLALPAAIDLDTANRAIGLGRSKGYELARRDAYPCRVLRLGKKYRVITADLLRLLGVEAPGAEGLAADAA</sequence>
<reference evidence="1 2" key="1">
    <citation type="journal article" date="2019" name="Int. J. Syst. Evol. Microbiol.">
        <title>The Global Catalogue of Microorganisms (GCM) 10K type strain sequencing project: providing services to taxonomists for standard genome sequencing and annotation.</title>
        <authorList>
            <consortium name="The Broad Institute Genomics Platform"/>
            <consortium name="The Broad Institute Genome Sequencing Center for Infectious Disease"/>
            <person name="Wu L."/>
            <person name="Ma J."/>
        </authorList>
    </citation>
    <scope>NUCLEOTIDE SEQUENCE [LARGE SCALE GENOMIC DNA]</scope>
    <source>
        <strain evidence="1 2">JCM 7356</strain>
    </source>
</reference>
<dbReference type="EMBL" id="BAAATR010000014">
    <property type="protein sequence ID" value="GAA2249355.1"/>
    <property type="molecule type" value="Genomic_DNA"/>
</dbReference>
<proteinExistence type="predicted"/>
<protein>
    <recommendedName>
        <fullName evidence="3">Integrase</fullName>
    </recommendedName>
</protein>
<comment type="caution">
    <text evidence="1">The sequence shown here is derived from an EMBL/GenBank/DDBJ whole genome shotgun (WGS) entry which is preliminary data.</text>
</comment>
<evidence type="ECO:0000313" key="1">
    <source>
        <dbReference type="EMBL" id="GAA2249355.1"/>
    </source>
</evidence>
<dbReference type="Proteomes" id="UP001500305">
    <property type="component" value="Unassembled WGS sequence"/>
</dbReference>
<keyword evidence="2" id="KW-1185">Reference proteome</keyword>
<dbReference type="RefSeq" id="WP_344637338.1">
    <property type="nucleotide sequence ID" value="NZ_BAAATR010000014.1"/>
</dbReference>
<evidence type="ECO:0000313" key="2">
    <source>
        <dbReference type="Proteomes" id="UP001500305"/>
    </source>
</evidence>
<accession>A0ABN3E5Y7</accession>
<gene>
    <name evidence="1" type="ORF">GCM10010430_35050</name>
</gene>
<evidence type="ECO:0008006" key="3">
    <source>
        <dbReference type="Google" id="ProtNLM"/>
    </source>
</evidence>
<organism evidence="1 2">
    <name type="scientific">Kitasatospora cystarginea</name>
    <dbReference type="NCBI Taxonomy" id="58350"/>
    <lineage>
        <taxon>Bacteria</taxon>
        <taxon>Bacillati</taxon>
        <taxon>Actinomycetota</taxon>
        <taxon>Actinomycetes</taxon>
        <taxon>Kitasatosporales</taxon>
        <taxon>Streptomycetaceae</taxon>
        <taxon>Kitasatospora</taxon>
    </lineage>
</organism>
<name>A0ABN3E5Y7_9ACTN</name>